<keyword evidence="13" id="KW-1185">Reference proteome</keyword>
<feature type="compositionally biased region" description="Basic and acidic residues" evidence="11">
    <location>
        <begin position="96"/>
        <end position="107"/>
    </location>
</feature>
<dbReference type="PANTHER" id="PTHR13445:SF3">
    <property type="entry name" value="U5 SMALL NUCLEAR RIBONUCLEOPROTEIN TSSC4"/>
    <property type="match status" value="1"/>
</dbReference>
<evidence type="ECO:0000256" key="3">
    <source>
        <dbReference type="ARBA" id="ARBA00010362"/>
    </source>
</evidence>
<protein>
    <recommendedName>
        <fullName evidence="9">U5 small nuclear ribonucleoprotein TSSC4</fullName>
    </recommendedName>
</protein>
<evidence type="ECO:0000256" key="1">
    <source>
        <dbReference type="ARBA" id="ARBA00004123"/>
    </source>
</evidence>
<evidence type="ECO:0000256" key="9">
    <source>
        <dbReference type="ARBA" id="ARBA00035304"/>
    </source>
</evidence>
<feature type="region of interest" description="Disordered" evidence="11">
    <location>
        <begin position="239"/>
        <end position="260"/>
    </location>
</feature>
<dbReference type="AlphaFoldDB" id="A0ABC8T9S0"/>
<dbReference type="EMBL" id="CAUOFW020004547">
    <property type="protein sequence ID" value="CAK9166162.1"/>
    <property type="molecule type" value="Genomic_DNA"/>
</dbReference>
<proteinExistence type="inferred from homology"/>
<gene>
    <name evidence="12" type="ORF">ILEXP_LOCUS35371</name>
</gene>
<feature type="region of interest" description="Disordered" evidence="11">
    <location>
        <begin position="47"/>
        <end position="107"/>
    </location>
</feature>
<dbReference type="GO" id="GO:0006397">
    <property type="term" value="P:mRNA processing"/>
    <property type="evidence" value="ECO:0007669"/>
    <property type="project" value="UniProtKB-KW"/>
</dbReference>
<comment type="caution">
    <text evidence="12">The sequence shown here is derived from an EMBL/GenBank/DDBJ whole genome shotgun (WGS) entry which is preliminary data.</text>
</comment>
<dbReference type="PANTHER" id="PTHR13445">
    <property type="entry name" value="TUMOR SUPPRESSING SUBTRANSFERABLE CANDIDATE 4 TSSC4"/>
    <property type="match status" value="1"/>
</dbReference>
<dbReference type="GO" id="GO:0005681">
    <property type="term" value="C:spliceosomal complex"/>
    <property type="evidence" value="ECO:0007669"/>
    <property type="project" value="UniProtKB-KW"/>
</dbReference>
<accession>A0ABC8T9S0</accession>
<feature type="region of interest" description="Disordered" evidence="11">
    <location>
        <begin position="385"/>
        <end position="417"/>
    </location>
</feature>
<dbReference type="GO" id="GO:0005737">
    <property type="term" value="C:cytoplasm"/>
    <property type="evidence" value="ECO:0007669"/>
    <property type="project" value="UniProtKB-SubCell"/>
</dbReference>
<feature type="compositionally biased region" description="Polar residues" evidence="11">
    <location>
        <begin position="66"/>
        <end position="77"/>
    </location>
</feature>
<evidence type="ECO:0000256" key="8">
    <source>
        <dbReference type="ARBA" id="ARBA00023242"/>
    </source>
</evidence>
<evidence type="ECO:0000313" key="12">
    <source>
        <dbReference type="EMBL" id="CAK9166162.1"/>
    </source>
</evidence>
<evidence type="ECO:0000256" key="2">
    <source>
        <dbReference type="ARBA" id="ARBA00004496"/>
    </source>
</evidence>
<evidence type="ECO:0000256" key="11">
    <source>
        <dbReference type="SAM" id="MobiDB-lite"/>
    </source>
</evidence>
<name>A0ABC8T9S0_9AQUA</name>
<organism evidence="12 13">
    <name type="scientific">Ilex paraguariensis</name>
    <name type="common">yerba mate</name>
    <dbReference type="NCBI Taxonomy" id="185542"/>
    <lineage>
        <taxon>Eukaryota</taxon>
        <taxon>Viridiplantae</taxon>
        <taxon>Streptophyta</taxon>
        <taxon>Embryophyta</taxon>
        <taxon>Tracheophyta</taxon>
        <taxon>Spermatophyta</taxon>
        <taxon>Magnoliopsida</taxon>
        <taxon>eudicotyledons</taxon>
        <taxon>Gunneridae</taxon>
        <taxon>Pentapetalae</taxon>
        <taxon>asterids</taxon>
        <taxon>campanulids</taxon>
        <taxon>Aquifoliales</taxon>
        <taxon>Aquifoliaceae</taxon>
        <taxon>Ilex</taxon>
    </lineage>
</organism>
<evidence type="ECO:0000256" key="6">
    <source>
        <dbReference type="ARBA" id="ARBA00022728"/>
    </source>
</evidence>
<sequence length="429" mass="48357">MEDSFRVRVDRAFGSLASSSTSSSLSSLWCLSDEEIQKIEWNRHKESLDDELESKPYPPNLDGFFANQSAVNFQNDLPQDPESDPQDLNDDCDYGDQEREENQIRDLSLKTGDEDWDIRSSIGLDCTLDYEEEEDEYDKVAVGREKAGDQLCTSDIYDYGPGINSYNELPNRFRDVTRDPRANHMVAKIRLQEDAEAAGRIDSLRVCDDTAPRAARKLEAGVDPKPILKKRGINVDSRSPKRVRFDPGCKNNWEEEAEGAKDLQMETSAKKDATMSDDKPSFPRHCSGVPDYILNPSNYIHYTFDSSNDIDEESNREAYMDFFNMLKKPSTTESQLDDTSTDLPRSLAFVPKKKPCDTSTVGRVSAFKQNEEDVSKRKALPISIAAGDGHENEVCGMEEDEPETDAEKRSSLRGSGRQYRVKASVDLCG</sequence>
<comment type="subcellular location">
    <subcellularLocation>
        <location evidence="2">Cytoplasm</location>
    </subcellularLocation>
    <subcellularLocation>
        <location evidence="1">Nucleus</location>
    </subcellularLocation>
</comment>
<evidence type="ECO:0000256" key="7">
    <source>
        <dbReference type="ARBA" id="ARBA00023187"/>
    </source>
</evidence>
<evidence type="ECO:0000256" key="10">
    <source>
        <dbReference type="ARBA" id="ARBA00045970"/>
    </source>
</evidence>
<keyword evidence="8" id="KW-0539">Nucleus</keyword>
<keyword evidence="4" id="KW-0963">Cytoplasm</keyword>
<feature type="compositionally biased region" description="Acidic residues" evidence="11">
    <location>
        <begin position="79"/>
        <end position="95"/>
    </location>
</feature>
<comment type="similarity">
    <text evidence="3">Belongs to the TSSC4 family.</text>
</comment>
<evidence type="ECO:0000256" key="4">
    <source>
        <dbReference type="ARBA" id="ARBA00022490"/>
    </source>
</evidence>
<evidence type="ECO:0000256" key="5">
    <source>
        <dbReference type="ARBA" id="ARBA00022664"/>
    </source>
</evidence>
<keyword evidence="5" id="KW-0507">mRNA processing</keyword>
<reference evidence="12 13" key="1">
    <citation type="submission" date="2024-02" db="EMBL/GenBank/DDBJ databases">
        <authorList>
            <person name="Vignale AGUSTIN F."/>
            <person name="Sosa J E."/>
            <person name="Modenutti C."/>
        </authorList>
    </citation>
    <scope>NUCLEOTIDE SEQUENCE [LARGE SCALE GENOMIC DNA]</scope>
</reference>
<evidence type="ECO:0000313" key="13">
    <source>
        <dbReference type="Proteomes" id="UP001642360"/>
    </source>
</evidence>
<dbReference type="GO" id="GO:0008380">
    <property type="term" value="P:RNA splicing"/>
    <property type="evidence" value="ECO:0007669"/>
    <property type="project" value="UniProtKB-KW"/>
</dbReference>
<dbReference type="Proteomes" id="UP001642360">
    <property type="component" value="Unassembled WGS sequence"/>
</dbReference>
<comment type="function">
    <text evidence="10">Protein associated with the U5 snRNP, during its maturation and its post-splicing recycling and which is required for spliceosomal tri-snRNP complex assembly in the nucleus. Has a molecular sequestering activity and transiently hinders SNRNP200 binding sites for constitutive splicing factors that intervene later during the assembly of the spliceosome and splicing. Together with its molecular sequestering activity, may also function as a molecular adapter and placeholder, coordinating the assembly of the U5 snRNP and its association with the U4/U6 di-snRNP.</text>
</comment>
<keyword evidence="6" id="KW-0747">Spliceosome</keyword>
<keyword evidence="7" id="KW-0508">mRNA splicing</keyword>
<dbReference type="InterPro" id="IPR029338">
    <property type="entry name" value="TSSC4"/>
</dbReference>